<dbReference type="InterPro" id="IPR000719">
    <property type="entry name" value="Prot_kinase_dom"/>
</dbReference>
<sequence>MASAAKSRWADADEDAALEAQRRREKEAKRRARAAERALKQEEAVDSGDGRRSKRRRTTTDDTGGSPPHEQTTGDGLLRLAGGTLTEPCGSVEAYEKLNDIEEGAYGWVARARHAASGEVVALKRLKLDAADRGGLPVTGLREIQLLRDCTQENIVRLRAVVVGEGGNDAEQQQPIFLVLDFVEHDLRTILEDMPQPFLASEGRNEADQLVRIFDLCGLPTDTSWPGFRRLPNARALKLPPSTAAASTSSFRSRFPLLTTAGCQLLGSLLALDPARRPSARQMLDHDYFRQDPRAKPEAMFPTFPSKAGQERRRRRNTPNAPVRGALAATDLDLGAVDFAGIFAARDKEERGAGFSLRMV</sequence>
<dbReference type="EC" id="2.7.11.22" evidence="1"/>
<dbReference type="SMART" id="SM00220">
    <property type="entry name" value="S_TKc"/>
    <property type="match status" value="1"/>
</dbReference>
<dbReference type="RefSeq" id="XP_014168267.1">
    <property type="nucleotide sequence ID" value="XM_014312792.1"/>
</dbReference>
<evidence type="ECO:0000256" key="5">
    <source>
        <dbReference type="ARBA" id="ARBA00022777"/>
    </source>
</evidence>
<keyword evidence="2" id="KW-0723">Serine/threonine-protein kinase</keyword>
<dbReference type="PANTHER" id="PTHR24056:SF107">
    <property type="entry name" value="CYCLIN-DEPENDENT KINASE 11A-RELATED"/>
    <property type="match status" value="1"/>
</dbReference>
<dbReference type="GO" id="GO:0005634">
    <property type="term" value="C:nucleus"/>
    <property type="evidence" value="ECO:0007669"/>
    <property type="project" value="TreeGrafter"/>
</dbReference>
<dbReference type="Pfam" id="PF00069">
    <property type="entry name" value="Pkinase"/>
    <property type="match status" value="1"/>
</dbReference>
<organism evidence="12">
    <name type="scientific">Grosmannia clavigera (strain kw1407 / UAMH 11150)</name>
    <name type="common">Blue stain fungus</name>
    <name type="synonym">Graphiocladiella clavigera</name>
    <dbReference type="NCBI Taxonomy" id="655863"/>
    <lineage>
        <taxon>Eukaryota</taxon>
        <taxon>Fungi</taxon>
        <taxon>Dikarya</taxon>
        <taxon>Ascomycota</taxon>
        <taxon>Pezizomycotina</taxon>
        <taxon>Sordariomycetes</taxon>
        <taxon>Sordariomycetidae</taxon>
        <taxon>Ophiostomatales</taxon>
        <taxon>Ophiostomataceae</taxon>
        <taxon>Leptographium</taxon>
    </lineage>
</organism>
<evidence type="ECO:0000256" key="6">
    <source>
        <dbReference type="ARBA" id="ARBA00022840"/>
    </source>
</evidence>
<dbReference type="PANTHER" id="PTHR24056">
    <property type="entry name" value="CELL DIVISION PROTEIN KINASE"/>
    <property type="match status" value="1"/>
</dbReference>
<evidence type="ECO:0000256" key="7">
    <source>
        <dbReference type="ARBA" id="ARBA00047811"/>
    </source>
</evidence>
<dbReference type="eggNOG" id="KOG0663">
    <property type="taxonomic scope" value="Eukaryota"/>
</dbReference>
<feature type="region of interest" description="Disordered" evidence="9">
    <location>
        <begin position="1"/>
        <end position="82"/>
    </location>
</feature>
<dbReference type="GeneID" id="25977869"/>
<dbReference type="GO" id="GO:0004693">
    <property type="term" value="F:cyclin-dependent protein serine/threonine kinase activity"/>
    <property type="evidence" value="ECO:0007669"/>
    <property type="project" value="UniProtKB-EC"/>
</dbReference>
<dbReference type="SUPFAM" id="SSF56112">
    <property type="entry name" value="Protein kinase-like (PK-like)"/>
    <property type="match status" value="1"/>
</dbReference>
<dbReference type="InParanoid" id="F0XUP9"/>
<dbReference type="HOGENOM" id="CLU_000288_181_1_1"/>
<feature type="region of interest" description="Disordered" evidence="9">
    <location>
        <begin position="295"/>
        <end position="324"/>
    </location>
</feature>
<evidence type="ECO:0000259" key="10">
    <source>
        <dbReference type="PROSITE" id="PS50011"/>
    </source>
</evidence>
<dbReference type="OrthoDB" id="1732493at2759"/>
<keyword evidence="4" id="KW-0547">Nucleotide-binding</keyword>
<comment type="catalytic activity">
    <reaction evidence="7">
        <text>L-threonyl-[protein] + ATP = O-phospho-L-threonyl-[protein] + ADP + H(+)</text>
        <dbReference type="Rhea" id="RHEA:46608"/>
        <dbReference type="Rhea" id="RHEA-COMP:11060"/>
        <dbReference type="Rhea" id="RHEA-COMP:11605"/>
        <dbReference type="ChEBI" id="CHEBI:15378"/>
        <dbReference type="ChEBI" id="CHEBI:30013"/>
        <dbReference type="ChEBI" id="CHEBI:30616"/>
        <dbReference type="ChEBI" id="CHEBI:61977"/>
        <dbReference type="ChEBI" id="CHEBI:456216"/>
        <dbReference type="EC" id="2.7.11.22"/>
    </reaction>
</comment>
<evidence type="ECO:0000256" key="2">
    <source>
        <dbReference type="ARBA" id="ARBA00022527"/>
    </source>
</evidence>
<evidence type="ECO:0000313" key="11">
    <source>
        <dbReference type="EMBL" id="EFW98784.1"/>
    </source>
</evidence>
<dbReference type="InterPro" id="IPR050108">
    <property type="entry name" value="CDK"/>
</dbReference>
<feature type="compositionally biased region" description="Basic and acidic residues" evidence="9">
    <location>
        <begin position="20"/>
        <end position="51"/>
    </location>
</feature>
<dbReference type="Proteomes" id="UP000007796">
    <property type="component" value="Unassembled WGS sequence"/>
</dbReference>
<feature type="domain" description="Protein kinase" evidence="10">
    <location>
        <begin position="95"/>
        <end position="360"/>
    </location>
</feature>
<dbReference type="Gene3D" id="1.10.510.10">
    <property type="entry name" value="Transferase(Phosphotransferase) domain 1"/>
    <property type="match status" value="1"/>
</dbReference>
<comment type="catalytic activity">
    <reaction evidence="8">
        <text>L-seryl-[protein] + ATP = O-phospho-L-seryl-[protein] + ADP + H(+)</text>
        <dbReference type="Rhea" id="RHEA:17989"/>
        <dbReference type="Rhea" id="RHEA-COMP:9863"/>
        <dbReference type="Rhea" id="RHEA-COMP:11604"/>
        <dbReference type="ChEBI" id="CHEBI:15378"/>
        <dbReference type="ChEBI" id="CHEBI:29999"/>
        <dbReference type="ChEBI" id="CHEBI:30616"/>
        <dbReference type="ChEBI" id="CHEBI:83421"/>
        <dbReference type="ChEBI" id="CHEBI:456216"/>
        <dbReference type="EC" id="2.7.11.22"/>
    </reaction>
</comment>
<dbReference type="InterPro" id="IPR011009">
    <property type="entry name" value="Kinase-like_dom_sf"/>
</dbReference>
<evidence type="ECO:0000256" key="8">
    <source>
        <dbReference type="ARBA" id="ARBA00048367"/>
    </source>
</evidence>
<dbReference type="GO" id="GO:0005524">
    <property type="term" value="F:ATP binding"/>
    <property type="evidence" value="ECO:0007669"/>
    <property type="project" value="UniProtKB-KW"/>
</dbReference>
<evidence type="ECO:0000256" key="9">
    <source>
        <dbReference type="SAM" id="MobiDB-lite"/>
    </source>
</evidence>
<dbReference type="AlphaFoldDB" id="F0XUP9"/>
<evidence type="ECO:0000256" key="3">
    <source>
        <dbReference type="ARBA" id="ARBA00022679"/>
    </source>
</evidence>
<accession>F0XUP9</accession>
<dbReference type="Gene3D" id="3.30.200.20">
    <property type="entry name" value="Phosphorylase Kinase, domain 1"/>
    <property type="match status" value="1"/>
</dbReference>
<dbReference type="STRING" id="655863.F0XUP9"/>
<evidence type="ECO:0000256" key="4">
    <source>
        <dbReference type="ARBA" id="ARBA00022741"/>
    </source>
</evidence>
<evidence type="ECO:0000256" key="1">
    <source>
        <dbReference type="ARBA" id="ARBA00012425"/>
    </source>
</evidence>
<gene>
    <name evidence="11" type="ORF">CMQ_4636</name>
</gene>
<reference evidence="11 12" key="1">
    <citation type="journal article" date="2011" name="Proc. Natl. Acad. Sci. U.S.A.">
        <title>Genome and transcriptome analyses of the mountain pine beetle-fungal symbiont Grosmannia clavigera, a lodgepole pine pathogen.</title>
        <authorList>
            <person name="DiGuistini S."/>
            <person name="Wang Y."/>
            <person name="Liao N.Y."/>
            <person name="Taylor G."/>
            <person name="Tanguay P."/>
            <person name="Feau N."/>
            <person name="Henrissat B."/>
            <person name="Chan S.K."/>
            <person name="Hesse-Orce U."/>
            <person name="Alamouti S.M."/>
            <person name="Tsui C.K.M."/>
            <person name="Docking R.T."/>
            <person name="Levasseur A."/>
            <person name="Haridas S."/>
            <person name="Robertson G."/>
            <person name="Birol I."/>
            <person name="Holt R.A."/>
            <person name="Marra M.A."/>
            <person name="Hamelin R.C."/>
            <person name="Hirst M."/>
            <person name="Jones S.J.M."/>
            <person name="Bohlmann J."/>
            <person name="Breuil C."/>
        </authorList>
    </citation>
    <scope>NUCLEOTIDE SEQUENCE [LARGE SCALE GENOMIC DNA]</scope>
    <source>
        <strain evidence="12">kw1407 / UAMH 11150</strain>
    </source>
</reference>
<evidence type="ECO:0000313" key="12">
    <source>
        <dbReference type="Proteomes" id="UP000007796"/>
    </source>
</evidence>
<keyword evidence="6" id="KW-0067">ATP-binding</keyword>
<keyword evidence="12" id="KW-1185">Reference proteome</keyword>
<keyword evidence="5 11" id="KW-0418">Kinase</keyword>
<dbReference type="PROSITE" id="PS50011">
    <property type="entry name" value="PROTEIN_KINASE_DOM"/>
    <property type="match status" value="1"/>
</dbReference>
<keyword evidence="3" id="KW-0808">Transferase</keyword>
<dbReference type="EMBL" id="GL630006">
    <property type="protein sequence ID" value="EFW98784.1"/>
    <property type="molecule type" value="Genomic_DNA"/>
</dbReference>
<protein>
    <recommendedName>
        <fullName evidence="1">cyclin-dependent kinase</fullName>
        <ecNumber evidence="1">2.7.11.22</ecNumber>
    </recommendedName>
</protein>
<dbReference type="GO" id="GO:0007346">
    <property type="term" value="P:regulation of mitotic cell cycle"/>
    <property type="evidence" value="ECO:0007669"/>
    <property type="project" value="TreeGrafter"/>
</dbReference>
<proteinExistence type="predicted"/>
<name>F0XUP9_GROCL</name>